<dbReference type="KEGG" id="phu:Phum_PHUM569600"/>
<reference evidence="9" key="2">
    <citation type="submission" date="2007-04" db="EMBL/GenBank/DDBJ databases">
        <title>The genome of the human body louse.</title>
        <authorList>
            <consortium name="The Human Body Louse Genome Consortium"/>
            <person name="Kirkness E."/>
            <person name="Walenz B."/>
            <person name="Hass B."/>
            <person name="Bruggner R."/>
            <person name="Strausberg R."/>
        </authorList>
    </citation>
    <scope>NUCLEOTIDE SEQUENCE</scope>
    <source>
        <strain evidence="9">USDA</strain>
    </source>
</reference>
<keyword evidence="6 8" id="KW-0472">Membrane</keyword>
<keyword evidence="7" id="KW-0325">Glycoprotein</keyword>
<evidence type="ECO:0000256" key="5">
    <source>
        <dbReference type="ARBA" id="ARBA00022989"/>
    </source>
</evidence>
<dbReference type="Proteomes" id="UP000009046">
    <property type="component" value="Unassembled WGS sequence"/>
</dbReference>
<dbReference type="EMBL" id="AAZO01006918">
    <property type="status" value="NOT_ANNOTATED_CDS"/>
    <property type="molecule type" value="Genomic_DNA"/>
</dbReference>
<evidence type="ECO:0000313" key="10">
    <source>
        <dbReference type="EnsemblMetazoa" id="PHUM569600-PA"/>
    </source>
</evidence>
<evidence type="ECO:0000256" key="8">
    <source>
        <dbReference type="SAM" id="Phobius"/>
    </source>
</evidence>
<protein>
    <submittedName>
        <fullName evidence="9 10">Scavenger receptor class B member, putative</fullName>
    </submittedName>
</protein>
<keyword evidence="11" id="KW-1185">Reference proteome</keyword>
<evidence type="ECO:0000256" key="6">
    <source>
        <dbReference type="ARBA" id="ARBA00023136"/>
    </source>
</evidence>
<keyword evidence="5 8" id="KW-1133">Transmembrane helix</keyword>
<keyword evidence="4 8" id="KW-0812">Transmembrane</keyword>
<dbReference type="EnsemblMetazoa" id="PHUM569600-RA">
    <property type="protein sequence ID" value="PHUM569600-PA"/>
    <property type="gene ID" value="PHUM569600"/>
</dbReference>
<dbReference type="AlphaFoldDB" id="E0W152"/>
<accession>E0W152</accession>
<dbReference type="InParanoid" id="E0W152"/>
<dbReference type="OrthoDB" id="8187528at2759"/>
<evidence type="ECO:0000313" key="9">
    <source>
        <dbReference type="EMBL" id="EEB19358.1"/>
    </source>
</evidence>
<dbReference type="InterPro" id="IPR002159">
    <property type="entry name" value="CD36_fam"/>
</dbReference>
<dbReference type="GeneID" id="8234877"/>
<evidence type="ECO:0000256" key="3">
    <source>
        <dbReference type="ARBA" id="ARBA00022475"/>
    </source>
</evidence>
<keyword evidence="9" id="KW-0675">Receptor</keyword>
<feature type="transmembrane region" description="Helical" evidence="8">
    <location>
        <begin position="425"/>
        <end position="442"/>
    </location>
</feature>
<evidence type="ECO:0000256" key="1">
    <source>
        <dbReference type="ARBA" id="ARBA00004236"/>
    </source>
</evidence>
<dbReference type="VEuPathDB" id="VectorBase:PHUM569600"/>
<dbReference type="GO" id="GO:0005044">
    <property type="term" value="F:scavenger receptor activity"/>
    <property type="evidence" value="ECO:0007669"/>
    <property type="project" value="TreeGrafter"/>
</dbReference>
<comment type="similarity">
    <text evidence="2">Belongs to the CD36 family.</text>
</comment>
<organism>
    <name type="scientific">Pediculus humanus subsp. corporis</name>
    <name type="common">Body louse</name>
    <dbReference type="NCBI Taxonomy" id="121224"/>
    <lineage>
        <taxon>Eukaryota</taxon>
        <taxon>Metazoa</taxon>
        <taxon>Ecdysozoa</taxon>
        <taxon>Arthropoda</taxon>
        <taxon>Hexapoda</taxon>
        <taxon>Insecta</taxon>
        <taxon>Pterygota</taxon>
        <taxon>Neoptera</taxon>
        <taxon>Paraneoptera</taxon>
        <taxon>Psocodea</taxon>
        <taxon>Troctomorpha</taxon>
        <taxon>Phthiraptera</taxon>
        <taxon>Anoplura</taxon>
        <taxon>Pediculidae</taxon>
        <taxon>Pediculus</taxon>
    </lineage>
</organism>
<dbReference type="PRINTS" id="PR01609">
    <property type="entry name" value="CD36FAMILY"/>
</dbReference>
<feature type="transmembrane region" description="Helical" evidence="8">
    <location>
        <begin position="392"/>
        <end position="419"/>
    </location>
</feature>
<evidence type="ECO:0000313" key="11">
    <source>
        <dbReference type="Proteomes" id="UP000009046"/>
    </source>
</evidence>
<dbReference type="PANTHER" id="PTHR11923">
    <property type="entry name" value="SCAVENGER RECEPTOR CLASS B TYPE-1 SR-B1"/>
    <property type="match status" value="1"/>
</dbReference>
<proteinExistence type="inferred from homology"/>
<evidence type="ECO:0000256" key="2">
    <source>
        <dbReference type="ARBA" id="ARBA00010532"/>
    </source>
</evidence>
<dbReference type="Pfam" id="PF01130">
    <property type="entry name" value="CD36"/>
    <property type="match status" value="1"/>
</dbReference>
<dbReference type="PANTHER" id="PTHR11923:SF89">
    <property type="entry name" value="GH15894P"/>
    <property type="match status" value="1"/>
</dbReference>
<reference evidence="10" key="3">
    <citation type="submission" date="2021-02" db="UniProtKB">
        <authorList>
            <consortium name="EnsemblMetazoa"/>
        </authorList>
    </citation>
    <scope>IDENTIFICATION</scope>
    <source>
        <strain evidence="10">USDA</strain>
    </source>
</reference>
<dbReference type="HOGENOM" id="CLU_019853_2_1_1"/>
<dbReference type="EMBL" id="DS235866">
    <property type="protein sequence ID" value="EEB19358.1"/>
    <property type="molecule type" value="Genomic_DNA"/>
</dbReference>
<dbReference type="GO" id="GO:0005737">
    <property type="term" value="C:cytoplasm"/>
    <property type="evidence" value="ECO:0007669"/>
    <property type="project" value="TreeGrafter"/>
</dbReference>
<sequence>MLPGLPPYDWWKDPPDEVLLKVYVFNVTNSNEYSEGRDDYLRVEEIGPFVFREKLKHTNVTFNNNDTMTYTAHRSAIFLPELSGNLSLDVKLIVPNLPLLGGASFLSKYSFLTKLGFNLILRRLNTNPFIEINANDYMWNWTDPLVDVAKNLMPHLVPVSNVGILDTIYSNFVDDVTVYIGPGNDRKFFKIDKYHGSNRLGYWPDERCDSPVNSSEGIAYHQFVNRNDTIKYLRKTICRVASLYYKKDVVQESMTAYRFDLPKDIFHRPNNSKDDCFTLPGDDPLPSGVADISPCYYNFPFGISLPHFYGATDDLMKYLKVKGMKADEKKHGSYVIIEPTTGIPMESRARSQCNLIVKSMSGYPDFLQKFSHTIIPMFWLEYVSSENSIKKIFFLFIFKGQVGLPWYLSSLMYAIVIVLPSTQSYVSFVVLILGFGFLYYGYSHHFLYLYRNLVFKYHEFKKSYFGYFK</sequence>
<gene>
    <name evidence="10" type="primary">8234877</name>
    <name evidence="9" type="ORF">Phum_PHUM569600</name>
</gene>
<evidence type="ECO:0000256" key="4">
    <source>
        <dbReference type="ARBA" id="ARBA00022692"/>
    </source>
</evidence>
<comment type="subcellular location">
    <subcellularLocation>
        <location evidence="1">Cell membrane</location>
    </subcellularLocation>
</comment>
<keyword evidence="3" id="KW-1003">Cell membrane</keyword>
<dbReference type="eggNOG" id="KOG3776">
    <property type="taxonomic scope" value="Eukaryota"/>
</dbReference>
<dbReference type="RefSeq" id="XP_002432096.1">
    <property type="nucleotide sequence ID" value="XM_002432051.1"/>
</dbReference>
<dbReference type="OMA" id="YEWWKNP"/>
<reference evidence="9" key="1">
    <citation type="submission" date="2007-04" db="EMBL/GenBank/DDBJ databases">
        <title>Annotation of Pediculus humanus corporis strain USDA.</title>
        <authorList>
            <person name="Kirkness E."/>
            <person name="Hannick L."/>
            <person name="Hass B."/>
            <person name="Bruggner R."/>
            <person name="Lawson D."/>
            <person name="Bidwell S."/>
            <person name="Joardar V."/>
            <person name="Caler E."/>
            <person name="Walenz B."/>
            <person name="Inman J."/>
            <person name="Schobel S."/>
            <person name="Galinsky K."/>
            <person name="Amedeo P."/>
            <person name="Strausberg R."/>
        </authorList>
    </citation>
    <scope>NUCLEOTIDE SEQUENCE</scope>
    <source>
        <strain evidence="9">USDA</strain>
    </source>
</reference>
<evidence type="ECO:0000256" key="7">
    <source>
        <dbReference type="ARBA" id="ARBA00023180"/>
    </source>
</evidence>
<dbReference type="CTD" id="8234877"/>
<dbReference type="GO" id="GO:0005886">
    <property type="term" value="C:plasma membrane"/>
    <property type="evidence" value="ECO:0007669"/>
    <property type="project" value="UniProtKB-SubCell"/>
</dbReference>
<name>E0W152_PEDHC</name>